<reference evidence="5" key="3">
    <citation type="submission" date="2025-09" db="UniProtKB">
        <authorList>
            <consortium name="Ensembl"/>
        </authorList>
    </citation>
    <scope>IDENTIFICATION</scope>
</reference>
<dbReference type="PANTHER" id="PTHR34524">
    <property type="entry name" value="CALCYPHOSIN"/>
    <property type="match status" value="1"/>
</dbReference>
<keyword evidence="6" id="KW-1185">Reference proteome</keyword>
<dbReference type="InterPro" id="IPR011992">
    <property type="entry name" value="EF-hand-dom_pair"/>
</dbReference>
<dbReference type="SMART" id="SM00054">
    <property type="entry name" value="EFh"/>
    <property type="match status" value="3"/>
</dbReference>
<evidence type="ECO:0000313" key="5">
    <source>
        <dbReference type="Ensembl" id="ENSGWIP00000023900.1"/>
    </source>
</evidence>
<proteinExistence type="predicted"/>
<reference evidence="5" key="1">
    <citation type="submission" date="2020-06" db="EMBL/GenBank/DDBJ databases">
        <authorList>
            <consortium name="Wellcome Sanger Institute Data Sharing"/>
        </authorList>
    </citation>
    <scope>NUCLEOTIDE SEQUENCE [LARGE SCALE GENOMIC DNA]</scope>
</reference>
<dbReference type="InterPro" id="IPR051581">
    <property type="entry name" value="Ca-bind"/>
</dbReference>
<evidence type="ECO:0000313" key="6">
    <source>
        <dbReference type="Proteomes" id="UP000694680"/>
    </source>
</evidence>
<dbReference type="GO" id="GO:0005509">
    <property type="term" value="F:calcium ion binding"/>
    <property type="evidence" value="ECO:0007669"/>
    <property type="project" value="InterPro"/>
</dbReference>
<dbReference type="Pfam" id="PF13499">
    <property type="entry name" value="EF-hand_7"/>
    <property type="match status" value="2"/>
</dbReference>
<accession>A0A8C5G9F0</accession>
<dbReference type="PROSITE" id="PS00018">
    <property type="entry name" value="EF_HAND_1"/>
    <property type="match status" value="2"/>
</dbReference>
<dbReference type="Ensembl" id="ENSGWIT00000026170.1">
    <property type="protein sequence ID" value="ENSGWIP00000023900.1"/>
    <property type="gene ID" value="ENSGWIG00000012726.1"/>
</dbReference>
<dbReference type="InterPro" id="IPR002048">
    <property type="entry name" value="EF_hand_dom"/>
</dbReference>
<keyword evidence="1" id="KW-0479">Metal-binding</keyword>
<keyword evidence="3" id="KW-0106">Calcium</keyword>
<evidence type="ECO:0000256" key="1">
    <source>
        <dbReference type="ARBA" id="ARBA00022723"/>
    </source>
</evidence>
<protein>
    <recommendedName>
        <fullName evidence="4">EF-hand domain-containing protein</fullName>
    </recommendedName>
</protein>
<dbReference type="Proteomes" id="UP000694680">
    <property type="component" value="Chromosome 9"/>
</dbReference>
<organism evidence="5 6">
    <name type="scientific">Gouania willdenowi</name>
    <name type="common">Blunt-snouted clingfish</name>
    <name type="synonym">Lepadogaster willdenowi</name>
    <dbReference type="NCBI Taxonomy" id="441366"/>
    <lineage>
        <taxon>Eukaryota</taxon>
        <taxon>Metazoa</taxon>
        <taxon>Chordata</taxon>
        <taxon>Craniata</taxon>
        <taxon>Vertebrata</taxon>
        <taxon>Euteleostomi</taxon>
        <taxon>Actinopterygii</taxon>
        <taxon>Neopterygii</taxon>
        <taxon>Teleostei</taxon>
        <taxon>Neoteleostei</taxon>
        <taxon>Acanthomorphata</taxon>
        <taxon>Ovalentaria</taxon>
        <taxon>Blenniimorphae</taxon>
        <taxon>Blenniiformes</taxon>
        <taxon>Gobiesocoidei</taxon>
        <taxon>Gobiesocidae</taxon>
        <taxon>Gobiesocinae</taxon>
        <taxon>Gouania</taxon>
    </lineage>
</organism>
<feature type="domain" description="EF-hand" evidence="4">
    <location>
        <begin position="42"/>
        <end position="77"/>
    </location>
</feature>
<dbReference type="SUPFAM" id="SSF47473">
    <property type="entry name" value="EF-hand"/>
    <property type="match status" value="1"/>
</dbReference>
<reference evidence="5" key="2">
    <citation type="submission" date="2025-08" db="UniProtKB">
        <authorList>
            <consortium name="Ensembl"/>
        </authorList>
    </citation>
    <scope>IDENTIFICATION</scope>
</reference>
<evidence type="ECO:0000256" key="3">
    <source>
        <dbReference type="ARBA" id="ARBA00022837"/>
    </source>
</evidence>
<keyword evidence="2" id="KW-0677">Repeat</keyword>
<evidence type="ECO:0000259" key="4">
    <source>
        <dbReference type="PROSITE" id="PS50222"/>
    </source>
</evidence>
<sequence>HNHISSIKLQKWPNRVELMSHLHLKRHIEKQEFSIICKELRVSPQEAEKIFNRLDVDRDGTVTLEEFIKGFRGQNSEEIEDQDQDQLRALFHAYDMDHSGTIERNEFFIICKELRVPSREAEKIFNQLDVDNDGTVTLEEFIRGFRAQNSEKKDEDDGDRAIFMCFFLKEMCRTFKEDRFTN</sequence>
<feature type="domain" description="EF-hand" evidence="4">
    <location>
        <begin position="116"/>
        <end position="151"/>
    </location>
</feature>
<dbReference type="CDD" id="cd00051">
    <property type="entry name" value="EFh"/>
    <property type="match status" value="2"/>
</dbReference>
<dbReference type="PROSITE" id="PS50222">
    <property type="entry name" value="EF_HAND_2"/>
    <property type="match status" value="3"/>
</dbReference>
<evidence type="ECO:0000256" key="2">
    <source>
        <dbReference type="ARBA" id="ARBA00022737"/>
    </source>
</evidence>
<dbReference type="PANTHER" id="PTHR34524:SF6">
    <property type="entry name" value="CALCYPHOSINE LIKE"/>
    <property type="match status" value="1"/>
</dbReference>
<feature type="domain" description="EF-hand" evidence="4">
    <location>
        <begin position="82"/>
        <end position="114"/>
    </location>
</feature>
<dbReference type="InterPro" id="IPR018247">
    <property type="entry name" value="EF_Hand_1_Ca_BS"/>
</dbReference>
<dbReference type="Gene3D" id="1.10.238.10">
    <property type="entry name" value="EF-hand"/>
    <property type="match status" value="2"/>
</dbReference>
<dbReference type="AlphaFoldDB" id="A0A8C5G9F0"/>
<name>A0A8C5G9F0_GOUWI</name>